<dbReference type="InterPro" id="IPR023214">
    <property type="entry name" value="HAD_sf"/>
</dbReference>
<dbReference type="Gene3D" id="3.40.50.1000">
    <property type="entry name" value="HAD superfamily/HAD-like"/>
    <property type="match status" value="1"/>
</dbReference>
<dbReference type="AlphaFoldDB" id="A0A0G1BNT4"/>
<dbReference type="SUPFAM" id="SSF56784">
    <property type="entry name" value="HAD-like"/>
    <property type="match status" value="1"/>
</dbReference>
<evidence type="ECO:0000313" key="1">
    <source>
        <dbReference type="EMBL" id="KKS47941.1"/>
    </source>
</evidence>
<keyword evidence="1" id="KW-0378">Hydrolase</keyword>
<name>A0A0G1BNT4_9BACT</name>
<dbReference type="Proteomes" id="UP000034704">
    <property type="component" value="Unassembled WGS sequence"/>
</dbReference>
<evidence type="ECO:0000313" key="2">
    <source>
        <dbReference type="Proteomes" id="UP000034704"/>
    </source>
</evidence>
<dbReference type="InterPro" id="IPR043169">
    <property type="entry name" value="PMM_cap"/>
</dbReference>
<dbReference type="STRING" id="1618756.UV12_C0004G0049"/>
<reference evidence="1 2" key="1">
    <citation type="journal article" date="2015" name="Nature">
        <title>rRNA introns, odd ribosomes, and small enigmatic genomes across a large radiation of phyla.</title>
        <authorList>
            <person name="Brown C.T."/>
            <person name="Hug L.A."/>
            <person name="Thomas B.C."/>
            <person name="Sharon I."/>
            <person name="Castelle C.J."/>
            <person name="Singh A."/>
            <person name="Wilkins M.J."/>
            <person name="Williams K.H."/>
            <person name="Banfield J.F."/>
        </authorList>
    </citation>
    <scope>NUCLEOTIDE SEQUENCE [LARGE SCALE GENOMIC DNA]</scope>
</reference>
<comment type="caution">
    <text evidence="1">The sequence shown here is derived from an EMBL/GenBank/DDBJ whole genome shotgun (WGS) entry which is preliminary data.</text>
</comment>
<dbReference type="NCBIfam" id="TIGR01484">
    <property type="entry name" value="HAD-SF-IIB"/>
    <property type="match status" value="1"/>
</dbReference>
<dbReference type="Gene3D" id="3.30.1240.20">
    <property type="match status" value="1"/>
</dbReference>
<dbReference type="GO" id="GO:0000287">
    <property type="term" value="F:magnesium ion binding"/>
    <property type="evidence" value="ECO:0007669"/>
    <property type="project" value="TreeGrafter"/>
</dbReference>
<dbReference type="GO" id="GO:0005829">
    <property type="term" value="C:cytosol"/>
    <property type="evidence" value="ECO:0007669"/>
    <property type="project" value="TreeGrafter"/>
</dbReference>
<proteinExistence type="predicted"/>
<dbReference type="InterPro" id="IPR006379">
    <property type="entry name" value="HAD-SF_hydro_IIB"/>
</dbReference>
<dbReference type="Pfam" id="PF08282">
    <property type="entry name" value="Hydrolase_3"/>
    <property type="match status" value="1"/>
</dbReference>
<organism evidence="1 2">
    <name type="scientific">Candidatus Nomurabacteria bacterium GW2011_GWC2_42_20</name>
    <dbReference type="NCBI Taxonomy" id="1618756"/>
    <lineage>
        <taxon>Bacteria</taxon>
        <taxon>Candidatus Nomuraibacteriota</taxon>
    </lineage>
</organism>
<sequence length="245" mass="27358">MKKHFFFDMDGTLTRSRSEISDSMVAGLRDLLANGCDVVVVSGATKGQIIKQIGEVTKDVVVMAQNGNHTELSNGAHLWRNELTKAQKNKVFTIVRKMIDKANLVINDTSDIVEDRICQISYSLIGHNAPLESKEKSDPDKVIRKGLLESFEKEVAQLNELGVQARIGGTTCIDFTIWHKGDNVKRLVEHMGWNKEECVYIGDALFEGGNDNSVVGIVSTQEVVSPMECEILIRELIKYKDTSFR</sequence>
<dbReference type="PANTHER" id="PTHR10000">
    <property type="entry name" value="PHOSPHOSERINE PHOSPHATASE"/>
    <property type="match status" value="1"/>
</dbReference>
<protein>
    <submittedName>
        <fullName evidence="1">HAD-superfamily hydrolase, subfamily IIB</fullName>
    </submittedName>
</protein>
<dbReference type="EMBL" id="LCDG01000004">
    <property type="protein sequence ID" value="KKS47941.1"/>
    <property type="molecule type" value="Genomic_DNA"/>
</dbReference>
<accession>A0A0G1BNT4</accession>
<dbReference type="GO" id="GO:0016791">
    <property type="term" value="F:phosphatase activity"/>
    <property type="evidence" value="ECO:0007669"/>
    <property type="project" value="UniProtKB-ARBA"/>
</dbReference>
<dbReference type="PANTHER" id="PTHR10000:SF8">
    <property type="entry name" value="HAD SUPERFAMILY HYDROLASE-LIKE, TYPE 3"/>
    <property type="match status" value="1"/>
</dbReference>
<gene>
    <name evidence="1" type="ORF">UV12_C0004G0049</name>
</gene>
<dbReference type="InterPro" id="IPR036412">
    <property type="entry name" value="HAD-like_sf"/>
</dbReference>